<protein>
    <submittedName>
        <fullName evidence="1">Uncharacterized protein</fullName>
    </submittedName>
</protein>
<dbReference type="EMBL" id="UGGT01000001">
    <property type="protein sequence ID" value="STO20738.1"/>
    <property type="molecule type" value="Genomic_DNA"/>
</dbReference>
<dbReference type="GeneID" id="93292585"/>
<sequence length="433" mass="50155">MKVYQLRILIDELKNTSLSLKAPLETRALKLKMDDLLDRYEEEEDVTPEMVRSLKGIINQFWKGVLRIIPCEQRELWTITPFVEPWLKFQCALASAGLLEADFHHLGVHQELQNYYTSLSVKGDPLNVNKLIPLIICAARMLGYAENHELENYPFSKLSQKISANRPQEIEKIEDIMFLLRTLFYLMHKHCTVEQIALLPSLIHFRYPTTDEERRSELAIFNWLTQQVSGCAQFFSTYDRFINMRSIREIDALHHITDLLPTGRRNYLKATDTNRWIYSFIAKFRCEPLFEKDNEEAIEETIRLLKVDFSSNRDNSLSQILDFANSVKNQERLLPGWEAKIVHAALYAFCMEKYTDQFAADKHPKDTFSARCGWELLKCNAAEKRKLAAASGKPVKLGFFESLAANQGRLKKLIDFLEANSDMGDTGRCIPTN</sequence>
<dbReference type="AlphaFoldDB" id="A0A377G8P7"/>
<dbReference type="Proteomes" id="UP000254554">
    <property type="component" value="Unassembled WGS sequence"/>
</dbReference>
<dbReference type="STRING" id="1094715.GCA_000236165_01624"/>
<keyword evidence="2" id="KW-1185">Reference proteome</keyword>
<accession>A0A377G8P7</accession>
<dbReference type="RefSeq" id="WP_010653036.1">
    <property type="nucleotide sequence ID" value="NZ_JAPHOO010000001.1"/>
</dbReference>
<proteinExistence type="predicted"/>
<gene>
    <name evidence="1" type="ORF">NCTC11370_00797</name>
</gene>
<reference evidence="1 2" key="1">
    <citation type="submission" date="2018-06" db="EMBL/GenBank/DDBJ databases">
        <authorList>
            <consortium name="Pathogen Informatics"/>
            <person name="Doyle S."/>
        </authorList>
    </citation>
    <scope>NUCLEOTIDE SEQUENCE [LARGE SCALE GENOMIC DNA]</scope>
    <source>
        <strain evidence="1 2">NCTC11370</strain>
    </source>
</reference>
<evidence type="ECO:0000313" key="2">
    <source>
        <dbReference type="Proteomes" id="UP000254554"/>
    </source>
</evidence>
<organism evidence="1 2">
    <name type="scientific">Fluoribacter dumoffii</name>
    <dbReference type="NCBI Taxonomy" id="463"/>
    <lineage>
        <taxon>Bacteria</taxon>
        <taxon>Pseudomonadati</taxon>
        <taxon>Pseudomonadota</taxon>
        <taxon>Gammaproteobacteria</taxon>
        <taxon>Legionellales</taxon>
        <taxon>Legionellaceae</taxon>
        <taxon>Fluoribacter</taxon>
    </lineage>
</organism>
<dbReference type="OrthoDB" id="5650429at2"/>
<evidence type="ECO:0000313" key="1">
    <source>
        <dbReference type="EMBL" id="STO20738.1"/>
    </source>
</evidence>
<name>A0A377G8P7_9GAMM</name>